<organism evidence="1 2">
    <name type="scientific">Pseudomonas brassicacearum</name>
    <dbReference type="NCBI Taxonomy" id="930166"/>
    <lineage>
        <taxon>Bacteria</taxon>
        <taxon>Pseudomonadati</taxon>
        <taxon>Pseudomonadota</taxon>
        <taxon>Gammaproteobacteria</taxon>
        <taxon>Pseudomonadales</taxon>
        <taxon>Pseudomonadaceae</taxon>
        <taxon>Pseudomonas</taxon>
    </lineage>
</organism>
<comment type="caution">
    <text evidence="1">The sequence shown here is derived from an EMBL/GenBank/DDBJ whole genome shotgun (WGS) entry which is preliminary data.</text>
</comment>
<sequence>MPVNLWRVPSAVVKEGSYHSVIVDRGELRKAIASSNGNYLFSEVGAGIQSLVLIGTSTQLVEYLLNNKHRLIENRIDELPEIHIGISPYIPQDRFAGLFPIGDSITEVVTQLTNFIPGGGAWRDIASIPGTLWGLKAGIDKLSESQKQAGTLLYIKLSYLPEDKMTLLGRKTISFDQILNALQAQYLKERP</sequence>
<accession>A0A423GMG4</accession>
<evidence type="ECO:0000313" key="1">
    <source>
        <dbReference type="EMBL" id="ROM92649.1"/>
    </source>
</evidence>
<dbReference type="AlphaFoldDB" id="A0A423GMG4"/>
<proteinExistence type="predicted"/>
<gene>
    <name evidence="1" type="ORF">BK658_21945</name>
</gene>
<protein>
    <submittedName>
        <fullName evidence="1">Uncharacterized protein</fullName>
    </submittedName>
</protein>
<dbReference type="Proteomes" id="UP000284684">
    <property type="component" value="Unassembled WGS sequence"/>
</dbReference>
<evidence type="ECO:0000313" key="2">
    <source>
        <dbReference type="Proteomes" id="UP000284684"/>
    </source>
</evidence>
<dbReference type="EMBL" id="MOBI01000023">
    <property type="protein sequence ID" value="ROM92649.1"/>
    <property type="molecule type" value="Genomic_DNA"/>
</dbReference>
<reference evidence="1 2" key="1">
    <citation type="submission" date="2016-10" db="EMBL/GenBank/DDBJ databases">
        <title>Comparative genome analysis of multiple Pseudomonas spp. focuses on biocontrol and plant growth promoting traits.</title>
        <authorList>
            <person name="Tao X.-Y."/>
            <person name="Taylor C.G."/>
        </authorList>
    </citation>
    <scope>NUCLEOTIDE SEQUENCE [LARGE SCALE GENOMIC DNA]</scope>
    <source>
        <strain evidence="1 2">37D10</strain>
    </source>
</reference>
<name>A0A423GMG4_9PSED</name>